<dbReference type="PANTHER" id="PTHR30492:SF0">
    <property type="entry name" value="METHYLGLYOXAL SYNTHASE"/>
    <property type="match status" value="1"/>
</dbReference>
<dbReference type="HAMAP" id="MF_00549">
    <property type="entry name" value="Methylglyoxal_synth"/>
    <property type="match status" value="1"/>
</dbReference>
<dbReference type="RefSeq" id="WP_232572484.1">
    <property type="nucleotide sequence ID" value="NZ_CP089466.1"/>
</dbReference>
<dbReference type="PANTHER" id="PTHR30492">
    <property type="entry name" value="METHYLGLYOXAL SYNTHASE"/>
    <property type="match status" value="1"/>
</dbReference>
<feature type="binding site" evidence="2">
    <location>
        <position position="13"/>
    </location>
    <ligand>
        <name>substrate</name>
    </ligand>
</feature>
<accession>A0ABD5NAK5</accession>
<keyword evidence="2 4" id="KW-0456">Lyase</keyword>
<dbReference type="EMBL" id="JBHRWN010000002">
    <property type="protein sequence ID" value="MFC3476365.1"/>
    <property type="molecule type" value="Genomic_DNA"/>
</dbReference>
<dbReference type="InterPro" id="IPR011607">
    <property type="entry name" value="MGS-like_dom"/>
</dbReference>
<feature type="binding site" evidence="2">
    <location>
        <position position="9"/>
    </location>
    <ligand>
        <name>substrate</name>
    </ligand>
</feature>
<dbReference type="Gene3D" id="3.40.50.1380">
    <property type="entry name" value="Methylglyoxal synthase-like domain"/>
    <property type="match status" value="1"/>
</dbReference>
<dbReference type="GO" id="GO:0019242">
    <property type="term" value="P:methylglyoxal biosynthetic process"/>
    <property type="evidence" value="ECO:0007669"/>
    <property type="project" value="UniProtKB-UniRule"/>
</dbReference>
<dbReference type="NCBIfam" id="NF003559">
    <property type="entry name" value="PRK05234.1"/>
    <property type="match status" value="1"/>
</dbReference>
<keyword evidence="5" id="KW-1185">Reference proteome</keyword>
<gene>
    <name evidence="2" type="primary">mgsA</name>
    <name evidence="4" type="ORF">ACFOKC_01365</name>
</gene>
<reference evidence="4 5" key="1">
    <citation type="journal article" date="2019" name="Int. J. Syst. Evol. Microbiol.">
        <title>The Global Catalogue of Microorganisms (GCM) 10K type strain sequencing project: providing services to taxonomists for standard genome sequencing and annotation.</title>
        <authorList>
            <consortium name="The Broad Institute Genomics Platform"/>
            <consortium name="The Broad Institute Genome Sequencing Center for Infectious Disease"/>
            <person name="Wu L."/>
            <person name="Ma J."/>
        </authorList>
    </citation>
    <scope>NUCLEOTIDE SEQUENCE [LARGE SCALE GENOMIC DNA]</scope>
    <source>
        <strain evidence="4 5">CGMCC 1.12562</strain>
    </source>
</reference>
<dbReference type="CDD" id="cd01422">
    <property type="entry name" value="MGS"/>
    <property type="match status" value="1"/>
</dbReference>
<feature type="binding site" evidence="2">
    <location>
        <begin position="55"/>
        <end position="56"/>
    </location>
    <ligand>
        <name>substrate</name>
    </ligand>
</feature>
<evidence type="ECO:0000256" key="1">
    <source>
        <dbReference type="ARBA" id="ARBA00022975"/>
    </source>
</evidence>
<comment type="catalytic activity">
    <reaction evidence="2">
        <text>dihydroxyacetone phosphate = methylglyoxal + phosphate</text>
        <dbReference type="Rhea" id="RHEA:17937"/>
        <dbReference type="ChEBI" id="CHEBI:17158"/>
        <dbReference type="ChEBI" id="CHEBI:43474"/>
        <dbReference type="ChEBI" id="CHEBI:57642"/>
        <dbReference type="EC" id="4.2.3.3"/>
    </reaction>
</comment>
<dbReference type="PIRSF" id="PIRSF006614">
    <property type="entry name" value="Methylglyox_syn"/>
    <property type="match status" value="1"/>
</dbReference>
<dbReference type="SUPFAM" id="SSF52335">
    <property type="entry name" value="Methylglyoxal synthase-like"/>
    <property type="match status" value="1"/>
</dbReference>
<feature type="domain" description="MGS-like" evidence="3">
    <location>
        <begin position="1"/>
        <end position="125"/>
    </location>
</feature>
<dbReference type="GO" id="GO:0006221">
    <property type="term" value="P:pyrimidine nucleotide biosynthetic process"/>
    <property type="evidence" value="ECO:0007669"/>
    <property type="project" value="UniProtKB-KW"/>
</dbReference>
<feature type="active site" description="Proton donor/acceptor" evidence="2">
    <location>
        <position position="61"/>
    </location>
</feature>
<evidence type="ECO:0000313" key="5">
    <source>
        <dbReference type="Proteomes" id="UP001595660"/>
    </source>
</evidence>
<comment type="similarity">
    <text evidence="2">Belongs to the methylglyoxal synthase family.</text>
</comment>
<dbReference type="PROSITE" id="PS51855">
    <property type="entry name" value="MGS"/>
    <property type="match status" value="1"/>
</dbReference>
<comment type="caution">
    <text evidence="4">The sequence shown here is derived from an EMBL/GenBank/DDBJ whole genome shotgun (WGS) entry which is preliminary data.</text>
</comment>
<dbReference type="Pfam" id="PF02142">
    <property type="entry name" value="MGS"/>
    <property type="match status" value="1"/>
</dbReference>
<dbReference type="EC" id="4.2.3.3" evidence="2"/>
<feature type="binding site" evidence="2">
    <location>
        <position position="88"/>
    </location>
    <ligand>
        <name>substrate</name>
    </ligand>
</feature>
<keyword evidence="1" id="KW-0665">Pyrimidine biosynthesis</keyword>
<dbReference type="InterPro" id="IPR004363">
    <property type="entry name" value="Methylgl_synth"/>
</dbReference>
<dbReference type="GeneID" id="69117726"/>
<dbReference type="GO" id="GO:0008929">
    <property type="term" value="F:methylglyoxal synthase activity"/>
    <property type="evidence" value="ECO:0007669"/>
    <property type="project" value="UniProtKB-UniRule"/>
</dbReference>
<evidence type="ECO:0000259" key="3">
    <source>
        <dbReference type="PROSITE" id="PS51855"/>
    </source>
</evidence>
<organism evidence="4 5">
    <name type="scientific">Halobacterium litoreum</name>
    <dbReference type="NCBI Taxonomy" id="2039234"/>
    <lineage>
        <taxon>Archaea</taxon>
        <taxon>Methanobacteriati</taxon>
        <taxon>Methanobacteriota</taxon>
        <taxon>Stenosarchaea group</taxon>
        <taxon>Halobacteria</taxon>
        <taxon>Halobacteriales</taxon>
        <taxon>Halobacteriaceae</taxon>
        <taxon>Halobacterium</taxon>
    </lineage>
</organism>
<dbReference type="AlphaFoldDB" id="A0ABD5NAK5"/>
<dbReference type="SMART" id="SM00851">
    <property type="entry name" value="MGS"/>
    <property type="match status" value="1"/>
</dbReference>
<proteinExistence type="inferred from homology"/>
<dbReference type="Proteomes" id="UP001595660">
    <property type="component" value="Unassembled WGS sequence"/>
</dbReference>
<evidence type="ECO:0000256" key="2">
    <source>
        <dbReference type="HAMAP-Rule" id="MF_00549"/>
    </source>
</evidence>
<sequence length="125" mass="13557">MTRVALIAHDDEKPEMIDLVRAYEDLLAGFDLVGTGTTGQRITDETGLDVERKQSGRLGGDVQIGAEVAADELDAIVFLRDPLTAQPHEPDISALLRICDVHDVPLATTRTSAEYVLDGLARDTE</sequence>
<name>A0ABD5NAK5_9EURY</name>
<dbReference type="NCBIfam" id="TIGR00160">
    <property type="entry name" value="MGSA"/>
    <property type="match status" value="1"/>
</dbReference>
<protein>
    <recommendedName>
        <fullName evidence="2">Methylglyoxal synthase</fullName>
        <shortName evidence="2">MGS</shortName>
        <ecNumber evidence="2">4.2.3.3</ecNumber>
    </recommendedName>
</protein>
<comment type="function">
    <text evidence="2">Catalyzes the formation of methylglyoxal from dihydroxyacetone phosphate.</text>
</comment>
<dbReference type="InterPro" id="IPR036914">
    <property type="entry name" value="MGS-like_dom_sf"/>
</dbReference>
<feature type="binding site" evidence="2">
    <location>
        <begin position="35"/>
        <end position="38"/>
    </location>
    <ligand>
        <name>substrate</name>
    </ligand>
</feature>
<evidence type="ECO:0000313" key="4">
    <source>
        <dbReference type="EMBL" id="MFC3476365.1"/>
    </source>
</evidence>